<evidence type="ECO:0000313" key="2">
    <source>
        <dbReference type="EMBL" id="CAI9735135.1"/>
    </source>
</evidence>
<proteinExistence type="predicted"/>
<sequence length="106" mass="11478">MLKKEKWVEEEETGKDGSGAGGGGDGGSSSKINEAKVRKRKGPCSVISNVNHAIPQNVFSNHVHNIHINDSTYCNPNTATSYAKSDRNKYQVFDMTVLALLNVVVS</sequence>
<dbReference type="EMBL" id="OX597830">
    <property type="protein sequence ID" value="CAI9735135.1"/>
    <property type="molecule type" value="Genomic_DNA"/>
</dbReference>
<name>A0AA36BIP9_OCTVU</name>
<reference evidence="2" key="1">
    <citation type="submission" date="2023-08" db="EMBL/GenBank/DDBJ databases">
        <authorList>
            <person name="Alioto T."/>
            <person name="Alioto T."/>
            <person name="Gomez Garrido J."/>
        </authorList>
    </citation>
    <scope>NUCLEOTIDE SEQUENCE</scope>
</reference>
<evidence type="ECO:0000313" key="3">
    <source>
        <dbReference type="Proteomes" id="UP001162480"/>
    </source>
</evidence>
<protein>
    <submittedName>
        <fullName evidence="2">Uncharacterized protein</fullName>
    </submittedName>
</protein>
<accession>A0AA36BIP9</accession>
<feature type="region of interest" description="Disordered" evidence="1">
    <location>
        <begin position="1"/>
        <end position="37"/>
    </location>
</feature>
<dbReference type="AlphaFoldDB" id="A0AA36BIP9"/>
<feature type="compositionally biased region" description="Gly residues" evidence="1">
    <location>
        <begin position="16"/>
        <end position="27"/>
    </location>
</feature>
<gene>
    <name evidence="2" type="ORF">OCTVUL_1B015764</name>
</gene>
<dbReference type="Proteomes" id="UP001162480">
    <property type="component" value="Chromosome 17"/>
</dbReference>
<organism evidence="2 3">
    <name type="scientific">Octopus vulgaris</name>
    <name type="common">Common octopus</name>
    <dbReference type="NCBI Taxonomy" id="6645"/>
    <lineage>
        <taxon>Eukaryota</taxon>
        <taxon>Metazoa</taxon>
        <taxon>Spiralia</taxon>
        <taxon>Lophotrochozoa</taxon>
        <taxon>Mollusca</taxon>
        <taxon>Cephalopoda</taxon>
        <taxon>Coleoidea</taxon>
        <taxon>Octopodiformes</taxon>
        <taxon>Octopoda</taxon>
        <taxon>Incirrata</taxon>
        <taxon>Octopodidae</taxon>
        <taxon>Octopus</taxon>
    </lineage>
</organism>
<evidence type="ECO:0000256" key="1">
    <source>
        <dbReference type="SAM" id="MobiDB-lite"/>
    </source>
</evidence>
<keyword evidence="3" id="KW-1185">Reference proteome</keyword>